<dbReference type="Pfam" id="PF10712">
    <property type="entry name" value="NAD-GH"/>
    <property type="match status" value="2"/>
</dbReference>
<reference evidence="1" key="1">
    <citation type="submission" date="2022-12" db="EMBL/GenBank/DDBJ databases">
        <title>Draft genome assemblies for two species of Escallonia (Escalloniales).</title>
        <authorList>
            <person name="Chanderbali A."/>
            <person name="Dervinis C."/>
            <person name="Anghel I."/>
            <person name="Soltis D."/>
            <person name="Soltis P."/>
            <person name="Zapata F."/>
        </authorList>
    </citation>
    <scope>NUCLEOTIDE SEQUENCE</scope>
    <source>
        <strain evidence="1">UCBG64.0493</strain>
        <tissue evidence="1">Leaf</tissue>
    </source>
</reference>
<dbReference type="EMBL" id="JAVXUP010000307">
    <property type="protein sequence ID" value="KAK3031410.1"/>
    <property type="molecule type" value="Genomic_DNA"/>
</dbReference>
<accession>A0AA89B7V0</accession>
<name>A0AA89B7V0_9ASTE</name>
<evidence type="ECO:0000313" key="2">
    <source>
        <dbReference type="Proteomes" id="UP001188597"/>
    </source>
</evidence>
<comment type="caution">
    <text evidence="1">The sequence shown here is derived from an EMBL/GenBank/DDBJ whole genome shotgun (WGS) entry which is preliminary data.</text>
</comment>
<evidence type="ECO:0000313" key="1">
    <source>
        <dbReference type="EMBL" id="KAK3031410.1"/>
    </source>
</evidence>
<dbReference type="InterPro" id="IPR019651">
    <property type="entry name" value="Glutamate_DH_NAD-spec"/>
</dbReference>
<gene>
    <name evidence="1" type="ORF">RJ639_037408</name>
</gene>
<sequence length="227" mass="25302">MELQEGRIQAYQAADFGAVFNQKVFQVYEIMKSKSDIFVKLGRTLLNSKQEESKLTRLLKLGQSSTRSLIVGLVILSLLYYLFNLFRGQPSSVIGDSDLICMASSLILSRDSQDAIGINVKADTDLRNTPWIWLNSRHLKSSTTSNGLIRVNAPTKLLSMEEILQKLLHSGNSTRTTYKNDFMNAALIHLGILQTTLNKPEAAPKQIHVDLLKSGTGKDCVEINAFK</sequence>
<protein>
    <submittedName>
        <fullName evidence="1">Uncharacterized protein</fullName>
    </submittedName>
</protein>
<keyword evidence="2" id="KW-1185">Reference proteome</keyword>
<organism evidence="1 2">
    <name type="scientific">Escallonia herrerae</name>
    <dbReference type="NCBI Taxonomy" id="1293975"/>
    <lineage>
        <taxon>Eukaryota</taxon>
        <taxon>Viridiplantae</taxon>
        <taxon>Streptophyta</taxon>
        <taxon>Embryophyta</taxon>
        <taxon>Tracheophyta</taxon>
        <taxon>Spermatophyta</taxon>
        <taxon>Magnoliopsida</taxon>
        <taxon>eudicotyledons</taxon>
        <taxon>Gunneridae</taxon>
        <taxon>Pentapetalae</taxon>
        <taxon>asterids</taxon>
        <taxon>campanulids</taxon>
        <taxon>Escalloniales</taxon>
        <taxon>Escalloniaceae</taxon>
        <taxon>Escallonia</taxon>
    </lineage>
</organism>
<dbReference type="Proteomes" id="UP001188597">
    <property type="component" value="Unassembled WGS sequence"/>
</dbReference>
<proteinExistence type="predicted"/>
<dbReference type="AlphaFoldDB" id="A0AA89B7V0"/>